<proteinExistence type="predicted"/>
<comment type="caution">
    <text evidence="1">The sequence shown here is derived from an EMBL/GenBank/DDBJ whole genome shotgun (WGS) entry which is preliminary data.</text>
</comment>
<sequence>MDDLCFRVQIVDDIAFVYDPFAMDGPTKSMLMDWGTKDVNAVTVKYIAERRPANSVLHTFTLPLKKNAWYYIGAHSWNIVEDFWSIWPTLGNKSRDVVIAKLRNRCNHMMSRDELAQMMEDGRLEQLCVEISSRSLKSESRAFAFKLGYRRGKP</sequence>
<name>A0ACB8C0C2_9AGAM</name>
<accession>A0ACB8C0C2</accession>
<evidence type="ECO:0000313" key="1">
    <source>
        <dbReference type="EMBL" id="KAH7931189.1"/>
    </source>
</evidence>
<evidence type="ECO:0000313" key="2">
    <source>
        <dbReference type="Proteomes" id="UP000790709"/>
    </source>
</evidence>
<protein>
    <submittedName>
        <fullName evidence="1">Uncharacterized protein</fullName>
    </submittedName>
</protein>
<keyword evidence="2" id="KW-1185">Reference proteome</keyword>
<gene>
    <name evidence="1" type="ORF">BV22DRAFT_1136191</name>
</gene>
<dbReference type="Proteomes" id="UP000790709">
    <property type="component" value="Unassembled WGS sequence"/>
</dbReference>
<organism evidence="1 2">
    <name type="scientific">Leucogyrophana mollusca</name>
    <dbReference type="NCBI Taxonomy" id="85980"/>
    <lineage>
        <taxon>Eukaryota</taxon>
        <taxon>Fungi</taxon>
        <taxon>Dikarya</taxon>
        <taxon>Basidiomycota</taxon>
        <taxon>Agaricomycotina</taxon>
        <taxon>Agaricomycetes</taxon>
        <taxon>Agaricomycetidae</taxon>
        <taxon>Boletales</taxon>
        <taxon>Boletales incertae sedis</taxon>
        <taxon>Leucogyrophana</taxon>
    </lineage>
</organism>
<reference evidence="1" key="1">
    <citation type="journal article" date="2021" name="New Phytol.">
        <title>Evolutionary innovations through gain and loss of genes in the ectomycorrhizal Boletales.</title>
        <authorList>
            <person name="Wu G."/>
            <person name="Miyauchi S."/>
            <person name="Morin E."/>
            <person name="Kuo A."/>
            <person name="Drula E."/>
            <person name="Varga T."/>
            <person name="Kohler A."/>
            <person name="Feng B."/>
            <person name="Cao Y."/>
            <person name="Lipzen A."/>
            <person name="Daum C."/>
            <person name="Hundley H."/>
            <person name="Pangilinan J."/>
            <person name="Johnson J."/>
            <person name="Barry K."/>
            <person name="LaButti K."/>
            <person name="Ng V."/>
            <person name="Ahrendt S."/>
            <person name="Min B."/>
            <person name="Choi I.G."/>
            <person name="Park H."/>
            <person name="Plett J.M."/>
            <person name="Magnuson J."/>
            <person name="Spatafora J.W."/>
            <person name="Nagy L.G."/>
            <person name="Henrissat B."/>
            <person name="Grigoriev I.V."/>
            <person name="Yang Z.L."/>
            <person name="Xu J."/>
            <person name="Martin F.M."/>
        </authorList>
    </citation>
    <scope>NUCLEOTIDE SEQUENCE</scope>
    <source>
        <strain evidence="1">KUC20120723A-06</strain>
    </source>
</reference>
<dbReference type="EMBL" id="MU266327">
    <property type="protein sequence ID" value="KAH7931189.1"/>
    <property type="molecule type" value="Genomic_DNA"/>
</dbReference>